<dbReference type="STRING" id="1202724.AM493_15380"/>
<dbReference type="SUPFAM" id="SSF52058">
    <property type="entry name" value="L domain-like"/>
    <property type="match status" value="1"/>
</dbReference>
<dbReference type="InterPro" id="IPR026444">
    <property type="entry name" value="Secre_tail"/>
</dbReference>
<dbReference type="OrthoDB" id="3179827at2"/>
<dbReference type="NCBIfam" id="TIGR04183">
    <property type="entry name" value="Por_Secre_tail"/>
    <property type="match status" value="1"/>
</dbReference>
<proteinExistence type="predicted"/>
<comment type="caution">
    <text evidence="4">The sequence shown here is derived from an EMBL/GenBank/DDBJ whole genome shotgun (WGS) entry which is preliminary data.</text>
</comment>
<feature type="domain" description="Secretion system C-terminal sorting" evidence="3">
    <location>
        <begin position="246"/>
        <end position="312"/>
    </location>
</feature>
<dbReference type="Proteomes" id="UP000037755">
    <property type="component" value="Unassembled WGS sequence"/>
</dbReference>
<feature type="signal peptide" evidence="2">
    <location>
        <begin position="1"/>
        <end position="18"/>
    </location>
</feature>
<evidence type="ECO:0000259" key="3">
    <source>
        <dbReference type="Pfam" id="PF18962"/>
    </source>
</evidence>
<dbReference type="Pfam" id="PF18962">
    <property type="entry name" value="Por_Secre_tail"/>
    <property type="match status" value="1"/>
</dbReference>
<reference evidence="4 5" key="1">
    <citation type="submission" date="2015-08" db="EMBL/GenBank/DDBJ databases">
        <title>Whole genome sequence of Flavobacterium akiainvivens IK-1T, from decaying Wikstroemia oahuensis, an endemic Hawaiian shrub.</title>
        <authorList>
            <person name="Wan X."/>
            <person name="Hou S."/>
            <person name="Saito J."/>
            <person name="Donachie S."/>
        </authorList>
    </citation>
    <scope>NUCLEOTIDE SEQUENCE [LARGE SCALE GENOMIC DNA]</scope>
    <source>
        <strain evidence="4 5">IK-1</strain>
    </source>
</reference>
<dbReference type="Gene3D" id="3.80.10.10">
    <property type="entry name" value="Ribonuclease Inhibitor"/>
    <property type="match status" value="1"/>
</dbReference>
<dbReference type="AlphaFoldDB" id="A0A0M8MEL5"/>
<dbReference type="EMBL" id="LIYD01000005">
    <property type="protein sequence ID" value="KOS07264.1"/>
    <property type="molecule type" value="Genomic_DNA"/>
</dbReference>
<keyword evidence="5" id="KW-1185">Reference proteome</keyword>
<dbReference type="InterPro" id="IPR032675">
    <property type="entry name" value="LRR_dom_sf"/>
</dbReference>
<feature type="chain" id="PRO_5005818275" description="Secretion system C-terminal sorting domain-containing protein" evidence="2">
    <location>
        <begin position="19"/>
        <end position="314"/>
    </location>
</feature>
<evidence type="ECO:0000313" key="4">
    <source>
        <dbReference type="EMBL" id="KOS07264.1"/>
    </source>
</evidence>
<evidence type="ECO:0000256" key="2">
    <source>
        <dbReference type="SAM" id="SignalP"/>
    </source>
</evidence>
<organism evidence="4 5">
    <name type="scientific">Flavobacterium akiainvivens</name>
    <dbReference type="NCBI Taxonomy" id="1202724"/>
    <lineage>
        <taxon>Bacteria</taxon>
        <taxon>Pseudomonadati</taxon>
        <taxon>Bacteroidota</taxon>
        <taxon>Flavobacteriia</taxon>
        <taxon>Flavobacteriales</taxon>
        <taxon>Flavobacteriaceae</taxon>
        <taxon>Flavobacterium</taxon>
    </lineage>
</organism>
<keyword evidence="1 2" id="KW-0732">Signal</keyword>
<sequence length="314" mass="33514">MKKILLSLTLLAGVTAIAQTTLVPDPLFEQALVDMEIDTDGLVNGQIATADAEAVTTLDISYLFGWSGNPEDYIQDVTGLEAFVNLENLTIRGTMIDNLDVSALVKLKDLNCADNMLESIDVSNNPLLEIIMVNGGGDVLPLNSISEIDLSNNPLIKQIIAIGIGKIDLRNGNNNPDMLINVSAGGWGLPPEVIVGNTCIEVDDAPTAQNGGAPYSEWTIQHINRSYNYAAECIMGIDDIAAKISIYPNPASGILYVNAPEGASLQIIDFSGRVVSQYHNVNQSVSLSGIATGTYLVKLVSGQQVETQKIIIKS</sequence>
<accession>A0A0M8MEL5</accession>
<name>A0A0M8MEL5_9FLAO</name>
<dbReference type="RefSeq" id="WP_054408916.1">
    <property type="nucleotide sequence ID" value="NZ_FOYA01000005.1"/>
</dbReference>
<gene>
    <name evidence="4" type="ORF">AM493_15380</name>
</gene>
<evidence type="ECO:0000256" key="1">
    <source>
        <dbReference type="ARBA" id="ARBA00022729"/>
    </source>
</evidence>
<dbReference type="PATRIC" id="fig|1202724.3.peg.3196"/>
<protein>
    <recommendedName>
        <fullName evidence="3">Secretion system C-terminal sorting domain-containing protein</fullName>
    </recommendedName>
</protein>
<evidence type="ECO:0000313" key="5">
    <source>
        <dbReference type="Proteomes" id="UP000037755"/>
    </source>
</evidence>